<dbReference type="EMBL" id="CACSHJ010000088">
    <property type="protein sequence ID" value="CAA0361428.1"/>
    <property type="molecule type" value="Genomic_DNA"/>
</dbReference>
<evidence type="ECO:0000313" key="8">
    <source>
        <dbReference type="Proteomes" id="UP000434276"/>
    </source>
</evidence>
<dbReference type="OrthoDB" id="1063785at2759"/>
<sequence>MDSKRKNQELSTSETADPSLSKTNKKQKIDMQEAMKNQNEVSLLLVGKVISAVAKNSNCVFSPASINAVLTVTAATTDNKTLRSFILSFLKSSSTEETNAIFHELASVVFKDGSETGGPKIAAVNGVWMEQSLSCNPDWEDLFLNFFKASFAKVDFRHKAEEVRLDVNTWASRHTNDLIKEILPRGSVTSLTNWIYGNALYFKGAWEKAFDKSMTRDKPFHLLNGKSVSVPFMISYERQFIEAYDGFKVLRLPYRQGRDDTNREFSMYLYLPDKKGELDNLLERITSNPGFLDSHIPEYRVDVGDFRIPKFKIEFGFEASSVFNDFELNVSLHQKALIEIDEEGTEAAAATTVVVVTGSCLWEPKKKIDFVADHPFLFLIREDKTGTLLFAGQIFDPSELSSALDRA</sequence>
<dbReference type="CDD" id="cd02043">
    <property type="entry name" value="serpinP_plants"/>
    <property type="match status" value="1"/>
</dbReference>
<reference evidence="5 8" key="3">
    <citation type="submission" date="2019-12" db="EMBL/GenBank/DDBJ databases">
        <authorList>
            <person name="Jiao W.-B."/>
            <person name="Schneeberger K."/>
        </authorList>
    </citation>
    <scope>NUCLEOTIDE SEQUENCE [LARGE SCALE GENOMIC DNA]</scope>
    <source>
        <strain evidence="8">cv. C24</strain>
    </source>
</reference>
<dbReference type="EMBL" id="LUHQ01000002">
    <property type="protein sequence ID" value="OAP11655.1"/>
    <property type="molecule type" value="Genomic_DNA"/>
</dbReference>
<dbReference type="SUPFAM" id="SSF56574">
    <property type="entry name" value="Serpins"/>
    <property type="match status" value="1"/>
</dbReference>
<dbReference type="InterPro" id="IPR000215">
    <property type="entry name" value="Serpin_fam"/>
</dbReference>
<comment type="similarity">
    <text evidence="1 2">Belongs to the serpin family.</text>
</comment>
<dbReference type="Gene3D" id="3.30.497.10">
    <property type="entry name" value="Antithrombin, subunit I, domain 2"/>
    <property type="match status" value="1"/>
</dbReference>
<dbReference type="GO" id="GO:0004867">
    <property type="term" value="F:serine-type endopeptidase inhibitor activity"/>
    <property type="evidence" value="ECO:0007669"/>
    <property type="project" value="InterPro"/>
</dbReference>
<dbReference type="InterPro" id="IPR036186">
    <property type="entry name" value="Serpin_sf"/>
</dbReference>
<dbReference type="PANTHER" id="PTHR11461">
    <property type="entry name" value="SERINE PROTEASE INHIBITOR, SERPIN"/>
    <property type="match status" value="1"/>
</dbReference>
<dbReference type="ExpressionAtlas" id="A0A178W286">
    <property type="expression patterns" value="baseline and differential"/>
</dbReference>
<evidence type="ECO:0000259" key="4">
    <source>
        <dbReference type="SMART" id="SM00093"/>
    </source>
</evidence>
<protein>
    <submittedName>
        <fullName evidence="6">SRP2</fullName>
    </submittedName>
</protein>
<feature type="domain" description="Serpin" evidence="4">
    <location>
        <begin position="44"/>
        <end position="397"/>
    </location>
</feature>
<organism evidence="6 7">
    <name type="scientific">Arabidopsis thaliana</name>
    <name type="common">Mouse-ear cress</name>
    <dbReference type="NCBI Taxonomy" id="3702"/>
    <lineage>
        <taxon>Eukaryota</taxon>
        <taxon>Viridiplantae</taxon>
        <taxon>Streptophyta</taxon>
        <taxon>Embryophyta</taxon>
        <taxon>Tracheophyta</taxon>
        <taxon>Spermatophyta</taxon>
        <taxon>Magnoliopsida</taxon>
        <taxon>eudicotyledons</taxon>
        <taxon>Gunneridae</taxon>
        <taxon>Pentapetalae</taxon>
        <taxon>rosids</taxon>
        <taxon>malvids</taxon>
        <taxon>Brassicales</taxon>
        <taxon>Brassicaceae</taxon>
        <taxon>Camelineae</taxon>
        <taxon>Arabidopsis</taxon>
    </lineage>
</organism>
<dbReference type="PANTHER" id="PTHR11461:SF347">
    <property type="entry name" value="SERINE PROTEASE INHIBITOR (SERPIN) FAMILY PROTEIN-RELATED"/>
    <property type="match status" value="1"/>
</dbReference>
<evidence type="ECO:0000256" key="2">
    <source>
        <dbReference type="RuleBase" id="RU000411"/>
    </source>
</evidence>
<evidence type="ECO:0000256" key="1">
    <source>
        <dbReference type="ARBA" id="ARBA00009500"/>
    </source>
</evidence>
<dbReference type="Pfam" id="PF00079">
    <property type="entry name" value="Serpin"/>
    <property type="match status" value="2"/>
</dbReference>
<reference evidence="6" key="2">
    <citation type="submission" date="2016-03" db="EMBL/GenBank/DDBJ databases">
        <title>Full-length assembly of Arabidopsis thaliana Ler reveals the complement of translocations and inversions.</title>
        <authorList>
            <person name="Zapata L."/>
            <person name="Schneeberger K."/>
            <person name="Ossowski S."/>
        </authorList>
    </citation>
    <scope>NUCLEOTIDE SEQUENCE [LARGE SCALE GENOMIC DNA]</scope>
    <source>
        <tissue evidence="6">Leaf</tissue>
    </source>
</reference>
<dbReference type="SMART" id="SM00093">
    <property type="entry name" value="SERPIN"/>
    <property type="match status" value="1"/>
</dbReference>
<evidence type="ECO:0000313" key="6">
    <source>
        <dbReference type="EMBL" id="OAP11655.1"/>
    </source>
</evidence>
<dbReference type="Proteomes" id="UP000434276">
    <property type="component" value="Unassembled WGS sequence"/>
</dbReference>
<evidence type="ECO:0000256" key="3">
    <source>
        <dbReference type="SAM" id="MobiDB-lite"/>
    </source>
</evidence>
<dbReference type="Proteomes" id="UP000078284">
    <property type="component" value="Chromosome 2"/>
</dbReference>
<reference evidence="7" key="1">
    <citation type="journal article" date="2016" name="Proc. Natl. Acad. Sci. U.S.A.">
        <title>Chromosome-level assembly of Arabidopsis thaliana Ler reveals the extent of translocation and inversion polymorphisms.</title>
        <authorList>
            <person name="Zapata L."/>
            <person name="Ding J."/>
            <person name="Willing E.M."/>
            <person name="Hartwig B."/>
            <person name="Bezdan D."/>
            <person name="Jiao W.B."/>
            <person name="Patel V."/>
            <person name="Velikkakam James G."/>
            <person name="Koornneef M."/>
            <person name="Ossowski S."/>
            <person name="Schneeberger K."/>
        </authorList>
    </citation>
    <scope>NUCLEOTIDE SEQUENCE [LARGE SCALE GENOMIC DNA]</scope>
    <source>
        <strain evidence="7">cv. Landsberg erecta</strain>
    </source>
</reference>
<accession>A0A5S9WY36</accession>
<evidence type="ECO:0000313" key="7">
    <source>
        <dbReference type="Proteomes" id="UP000078284"/>
    </source>
</evidence>
<dbReference type="InterPro" id="IPR023795">
    <property type="entry name" value="Serpin_CS"/>
</dbReference>
<dbReference type="InterPro" id="IPR023796">
    <property type="entry name" value="Serpin_dom"/>
</dbReference>
<dbReference type="GO" id="GO:0005615">
    <property type="term" value="C:extracellular space"/>
    <property type="evidence" value="ECO:0007669"/>
    <property type="project" value="InterPro"/>
</dbReference>
<dbReference type="PROSITE" id="PS00284">
    <property type="entry name" value="SERPIN"/>
    <property type="match status" value="1"/>
</dbReference>
<accession>A0A178W286</accession>
<feature type="compositionally biased region" description="Polar residues" evidence="3">
    <location>
        <begin position="9"/>
        <end position="22"/>
    </location>
</feature>
<gene>
    <name evidence="6" type="ordered locus">AXX17_At2g09670</name>
    <name evidence="5" type="ORF">C24_LOCUS7697</name>
</gene>
<feature type="region of interest" description="Disordered" evidence="3">
    <location>
        <begin position="1"/>
        <end position="28"/>
    </location>
</feature>
<dbReference type="InterPro" id="IPR042185">
    <property type="entry name" value="Serpin_sf_2"/>
</dbReference>
<proteinExistence type="inferred from homology"/>
<name>A0A178W286_ARATH</name>
<dbReference type="AlphaFoldDB" id="A0A178W286"/>
<dbReference type="InterPro" id="IPR042178">
    <property type="entry name" value="Serpin_sf_1"/>
</dbReference>
<dbReference type="Gene3D" id="2.30.39.10">
    <property type="entry name" value="Alpha-1-antitrypsin, domain 1"/>
    <property type="match status" value="1"/>
</dbReference>
<evidence type="ECO:0000313" key="5">
    <source>
        <dbReference type="EMBL" id="CAA0361428.1"/>
    </source>
</evidence>